<keyword evidence="1" id="KW-0812">Transmembrane</keyword>
<gene>
    <name evidence="2" type="ORF">H4Q31_02095</name>
</gene>
<evidence type="ECO:0000256" key="1">
    <source>
        <dbReference type="SAM" id="Phobius"/>
    </source>
</evidence>
<protein>
    <submittedName>
        <fullName evidence="2">Uncharacterized protein</fullName>
    </submittedName>
</protein>
<dbReference type="RefSeq" id="WP_185177419.1">
    <property type="nucleotide sequence ID" value="NZ_CBCSEP010000021.1"/>
</dbReference>
<organism evidence="2 3">
    <name type="scientific">Cohnella lubricantis</name>
    <dbReference type="NCBI Taxonomy" id="2163172"/>
    <lineage>
        <taxon>Bacteria</taxon>
        <taxon>Bacillati</taxon>
        <taxon>Bacillota</taxon>
        <taxon>Bacilli</taxon>
        <taxon>Bacillales</taxon>
        <taxon>Paenibacillaceae</taxon>
        <taxon>Cohnella</taxon>
    </lineage>
</organism>
<dbReference type="AlphaFoldDB" id="A0A841TCD7"/>
<dbReference type="Proteomes" id="UP000574133">
    <property type="component" value="Unassembled WGS sequence"/>
</dbReference>
<reference evidence="2 3" key="1">
    <citation type="submission" date="2020-08" db="EMBL/GenBank/DDBJ databases">
        <title>Cohnella phylogeny.</title>
        <authorList>
            <person name="Dunlap C."/>
        </authorList>
    </citation>
    <scope>NUCLEOTIDE SEQUENCE [LARGE SCALE GENOMIC DNA]</scope>
    <source>
        <strain evidence="2 3">DSM 103658</strain>
    </source>
</reference>
<keyword evidence="1" id="KW-1133">Transmembrane helix</keyword>
<name>A0A841TCD7_9BACL</name>
<accession>A0A841TCD7</accession>
<dbReference type="EMBL" id="JACJVN010000010">
    <property type="protein sequence ID" value="MBB6676111.1"/>
    <property type="molecule type" value="Genomic_DNA"/>
</dbReference>
<comment type="caution">
    <text evidence="2">The sequence shown here is derived from an EMBL/GenBank/DDBJ whole genome shotgun (WGS) entry which is preliminary data.</text>
</comment>
<keyword evidence="1" id="KW-0472">Membrane</keyword>
<sequence>MSLYIPYTFFMVLGLIVLVAALLLIKRRRAARYILIAALPVLLLIQCYFWNAEFNLYAKSYLFASRSYQCEYADEQSGLSIPLPRRTVILGREDGCSPFYFTYVDASQFKSFYDKELARLKEGGDIVNYRCDEREDRYAARYKEYAVDTPGGSQVTIAYRQDAGGRFISIDMNPGG</sequence>
<feature type="transmembrane region" description="Helical" evidence="1">
    <location>
        <begin position="32"/>
        <end position="51"/>
    </location>
</feature>
<keyword evidence="3" id="KW-1185">Reference proteome</keyword>
<evidence type="ECO:0000313" key="2">
    <source>
        <dbReference type="EMBL" id="MBB6676111.1"/>
    </source>
</evidence>
<evidence type="ECO:0000313" key="3">
    <source>
        <dbReference type="Proteomes" id="UP000574133"/>
    </source>
</evidence>
<feature type="transmembrane region" description="Helical" evidence="1">
    <location>
        <begin position="6"/>
        <end position="25"/>
    </location>
</feature>
<proteinExistence type="predicted"/>